<evidence type="ECO:0000256" key="1">
    <source>
        <dbReference type="ARBA" id="ARBA00022574"/>
    </source>
</evidence>
<dbReference type="PRINTS" id="PR00320">
    <property type="entry name" value="GPROTEINBRPT"/>
</dbReference>
<sequence>MQRVGSGSTTSGSTRPRKEKRLSYVLNDADDTKVNDAVLTGSTLVSCSSDTTLKTWNSLSDGACTSTLRQHSDYVNCLATAVKNSNIIASGGLGGEVFIWDIDAAVIPVAKSVEPMEDDYSNENYRQPLASSHCSSTSSNVSVYNTEPHYCYSPVAVKGHKESVYALAMNESGTVLVSGGTEKVIRVWDPRTGSKNMKLQGHTDNIRTLLLDSTGRYCLSGSSDSMIRLWDLGQQRCIHSYAVHTDSVWALASTPNFTHVYSGGRDLSLCLTDLSTRESLVLCTKEHSILQLVLQDETIWVATTDSSVQGWPADGHNFQKDFGKGGSFVAGNLSSTRASASLEGTASAPVHKESSFTIPGSPVIIQHEILNNRRRVLTKDSAGSVKLWEITSGAVIEDYGKVSFDKKKEELFEMINLAQETLRGLLACWLTNKRLRCELQASTKDDGSIGKDVTNRNVFHSRVEFDDRDNIDDTTVLPPFDFSTVSPPSIVTEGSCGVPWRKKITDLVGTEDEKDLPWWCIDCVLNGRLPPRDHIK</sequence>
<dbReference type="PANTHER" id="PTHR19862">
    <property type="entry name" value="WD REPEAT-CONTAINING PROTEIN 48"/>
    <property type="match status" value="1"/>
</dbReference>
<protein>
    <submittedName>
        <fullName evidence="4">Uncharacterized protein</fullName>
    </submittedName>
</protein>
<dbReference type="GO" id="GO:0043130">
    <property type="term" value="F:ubiquitin binding"/>
    <property type="evidence" value="ECO:0007669"/>
    <property type="project" value="TreeGrafter"/>
</dbReference>
<dbReference type="PROSITE" id="PS00678">
    <property type="entry name" value="WD_REPEATS_1"/>
    <property type="match status" value="1"/>
</dbReference>
<dbReference type="Pfam" id="PF00400">
    <property type="entry name" value="WD40"/>
    <property type="match status" value="4"/>
</dbReference>
<organism evidence="4">
    <name type="scientific">Ananas comosus var. bracteatus</name>
    <name type="common">red pineapple</name>
    <dbReference type="NCBI Taxonomy" id="296719"/>
    <lineage>
        <taxon>Eukaryota</taxon>
        <taxon>Viridiplantae</taxon>
        <taxon>Streptophyta</taxon>
        <taxon>Embryophyta</taxon>
        <taxon>Tracheophyta</taxon>
        <taxon>Spermatophyta</taxon>
        <taxon>Magnoliopsida</taxon>
        <taxon>Liliopsida</taxon>
        <taxon>Poales</taxon>
        <taxon>Bromeliaceae</taxon>
        <taxon>Bromelioideae</taxon>
        <taxon>Ananas</taxon>
    </lineage>
</organism>
<dbReference type="InterPro" id="IPR019775">
    <property type="entry name" value="WD40_repeat_CS"/>
</dbReference>
<dbReference type="InterPro" id="IPR020472">
    <property type="entry name" value="WD40_PAC1"/>
</dbReference>
<proteinExistence type="predicted"/>
<dbReference type="EMBL" id="LR862152">
    <property type="protein sequence ID" value="CAD1833969.1"/>
    <property type="molecule type" value="Genomic_DNA"/>
</dbReference>
<keyword evidence="1 3" id="KW-0853">WD repeat</keyword>
<accession>A0A6V7PT14</accession>
<dbReference type="SMART" id="SM00320">
    <property type="entry name" value="WD40"/>
    <property type="match status" value="5"/>
</dbReference>
<dbReference type="GO" id="GO:0000724">
    <property type="term" value="P:double-strand break repair via homologous recombination"/>
    <property type="evidence" value="ECO:0007669"/>
    <property type="project" value="TreeGrafter"/>
</dbReference>
<dbReference type="PROSITE" id="PS50082">
    <property type="entry name" value="WD_REPEATS_2"/>
    <property type="match status" value="3"/>
</dbReference>
<evidence type="ECO:0000313" key="4">
    <source>
        <dbReference type="EMBL" id="CAD1833969.1"/>
    </source>
</evidence>
<name>A0A6V7PT14_ANACO</name>
<dbReference type="AlphaFoldDB" id="A0A6V7PT14"/>
<keyword evidence="2" id="KW-0677">Repeat</keyword>
<dbReference type="SUPFAM" id="SSF50978">
    <property type="entry name" value="WD40 repeat-like"/>
    <property type="match status" value="1"/>
</dbReference>
<dbReference type="InterPro" id="IPR001680">
    <property type="entry name" value="WD40_rpt"/>
</dbReference>
<reference evidence="4" key="1">
    <citation type="submission" date="2020-07" db="EMBL/GenBank/DDBJ databases">
        <authorList>
            <person name="Lin J."/>
        </authorList>
    </citation>
    <scope>NUCLEOTIDE SEQUENCE</scope>
</reference>
<evidence type="ECO:0000256" key="3">
    <source>
        <dbReference type="PROSITE-ProRule" id="PRU00221"/>
    </source>
</evidence>
<dbReference type="Gene3D" id="2.130.10.10">
    <property type="entry name" value="YVTN repeat-like/Quinoprotein amine dehydrogenase"/>
    <property type="match status" value="2"/>
</dbReference>
<dbReference type="PROSITE" id="PS50294">
    <property type="entry name" value="WD_REPEATS_REGION"/>
    <property type="match status" value="2"/>
</dbReference>
<gene>
    <name evidence="4" type="ORF">CB5_LOCUS17180</name>
</gene>
<dbReference type="InterPro" id="IPR036322">
    <property type="entry name" value="WD40_repeat_dom_sf"/>
</dbReference>
<dbReference type="InterPro" id="IPR015943">
    <property type="entry name" value="WD40/YVTN_repeat-like_dom_sf"/>
</dbReference>
<feature type="repeat" description="WD" evidence="3">
    <location>
        <begin position="157"/>
        <end position="198"/>
    </location>
</feature>
<dbReference type="FunFam" id="2.130.10.10:FF:000381">
    <property type="entry name" value="WD repeat-containing protein 48"/>
    <property type="match status" value="1"/>
</dbReference>
<dbReference type="PANTHER" id="PTHR19862:SF14">
    <property type="entry name" value="WD REPEAT-CONTAINING PROTEIN 48"/>
    <property type="match status" value="1"/>
</dbReference>
<evidence type="ECO:0000256" key="2">
    <source>
        <dbReference type="ARBA" id="ARBA00022737"/>
    </source>
</evidence>
<feature type="repeat" description="WD" evidence="3">
    <location>
        <begin position="199"/>
        <end position="240"/>
    </location>
</feature>
<feature type="repeat" description="WD" evidence="3">
    <location>
        <begin position="68"/>
        <end position="103"/>
    </location>
</feature>
<dbReference type="InterPro" id="IPR051246">
    <property type="entry name" value="WDR48"/>
</dbReference>